<protein>
    <submittedName>
        <fullName evidence="5">DNA-protecting protein DprA</fullName>
    </submittedName>
</protein>
<dbReference type="NCBIfam" id="TIGR00732">
    <property type="entry name" value="dprA"/>
    <property type="match status" value="1"/>
</dbReference>
<feature type="domain" description="Smf/DprA SLOG" evidence="3">
    <location>
        <begin position="90"/>
        <end position="296"/>
    </location>
</feature>
<evidence type="ECO:0000259" key="4">
    <source>
        <dbReference type="Pfam" id="PF17782"/>
    </source>
</evidence>
<dbReference type="RefSeq" id="WP_133341308.1">
    <property type="nucleotide sequence ID" value="NZ_SMZO01000003.1"/>
</dbReference>
<evidence type="ECO:0000256" key="1">
    <source>
        <dbReference type="ARBA" id="ARBA00006525"/>
    </source>
</evidence>
<evidence type="ECO:0000313" key="6">
    <source>
        <dbReference type="Proteomes" id="UP000294562"/>
    </source>
</evidence>
<feature type="domain" description="DprA winged helix" evidence="4">
    <location>
        <begin position="345"/>
        <end position="404"/>
    </location>
</feature>
<dbReference type="Pfam" id="PF21102">
    <property type="entry name" value="DprA_N"/>
    <property type="match status" value="1"/>
</dbReference>
<evidence type="ECO:0000256" key="2">
    <source>
        <dbReference type="SAM" id="MobiDB-lite"/>
    </source>
</evidence>
<dbReference type="OrthoDB" id="9785707at2"/>
<dbReference type="PANTHER" id="PTHR43022:SF1">
    <property type="entry name" value="PROTEIN SMF"/>
    <property type="match status" value="1"/>
</dbReference>
<dbReference type="AlphaFoldDB" id="A0A4R6B465"/>
<gene>
    <name evidence="5" type="primary">dprA</name>
    <name evidence="5" type="ORF">E2L05_02465</name>
</gene>
<comment type="similarity">
    <text evidence="1">Belongs to the DprA/Smf family.</text>
</comment>
<accession>A0A4R6B465</accession>
<organism evidence="5 6">
    <name type="scientific">Meridianimarinicoccus aquatilis</name>
    <dbReference type="NCBI Taxonomy" id="2552766"/>
    <lineage>
        <taxon>Bacteria</taxon>
        <taxon>Pseudomonadati</taxon>
        <taxon>Pseudomonadota</taxon>
        <taxon>Alphaproteobacteria</taxon>
        <taxon>Rhodobacterales</taxon>
        <taxon>Paracoccaceae</taxon>
        <taxon>Meridianimarinicoccus</taxon>
    </lineage>
</organism>
<sequence length="409" mass="43109">MTQTLFSSSITPLIPPKTDEDRSSWLRLFRSRGVGVHTFFRLMGEHGSAAQVLDVLPDLAAKAGVSNYIAASHDTVAAEMRAGRKAGARLLCHGDSDYPQLLAQISDAPPVLWVRGRSELLGKPLVALVGARNASSLGERMAKQLARDLGDAGFVTVSGLARGIDAAVHGATLKTGTIAILGGGIDVPYPAENEPLYRRISDQGLLMSEQPMGLAPQARHFPRRNRIISGLARGLIVVEAAARSGSLITARNALDQGRDVLAVPGHPFDGRATGCNMLIRDGATLVRSAADAIEALGEATEGFTPLSPLPADGTARSASRVHAPTAPKNDKGVESHQVRKAPPGPKPKPKDSAEAQTSAILSRLGPTPLPEDQLIRDLKMPATVVAPALMELELEGRITRHAGGMVSRT</sequence>
<dbReference type="Pfam" id="PF17782">
    <property type="entry name" value="WHD_DprA"/>
    <property type="match status" value="1"/>
</dbReference>
<dbReference type="InterPro" id="IPR041614">
    <property type="entry name" value="DprA_WH"/>
</dbReference>
<proteinExistence type="inferred from homology"/>
<reference evidence="5 6" key="1">
    <citation type="submission" date="2019-03" db="EMBL/GenBank/DDBJ databases">
        <title>Rhodobacteraceae bacterium SM1902, a new member of the family Rhodobacteraceae isolated from Yantai.</title>
        <authorList>
            <person name="Sun Y."/>
        </authorList>
    </citation>
    <scope>NUCLEOTIDE SEQUENCE [LARGE SCALE GENOMIC DNA]</scope>
    <source>
        <strain evidence="5 6">SM1902</strain>
    </source>
</reference>
<name>A0A4R6B465_9RHOB</name>
<keyword evidence="6" id="KW-1185">Reference proteome</keyword>
<dbReference type="GO" id="GO:0009294">
    <property type="term" value="P:DNA-mediated transformation"/>
    <property type="evidence" value="ECO:0007669"/>
    <property type="project" value="InterPro"/>
</dbReference>
<dbReference type="InterPro" id="IPR036388">
    <property type="entry name" value="WH-like_DNA-bd_sf"/>
</dbReference>
<evidence type="ECO:0000313" key="5">
    <source>
        <dbReference type="EMBL" id="TDL91154.1"/>
    </source>
</evidence>
<dbReference type="Gene3D" id="1.10.10.10">
    <property type="entry name" value="Winged helix-like DNA-binding domain superfamily/Winged helix DNA-binding domain"/>
    <property type="match status" value="1"/>
</dbReference>
<evidence type="ECO:0000259" key="3">
    <source>
        <dbReference type="Pfam" id="PF02481"/>
    </source>
</evidence>
<dbReference type="InterPro" id="IPR003488">
    <property type="entry name" value="DprA"/>
</dbReference>
<comment type="caution">
    <text evidence="5">The sequence shown here is derived from an EMBL/GenBank/DDBJ whole genome shotgun (WGS) entry which is preliminary data.</text>
</comment>
<dbReference type="Proteomes" id="UP000294562">
    <property type="component" value="Unassembled WGS sequence"/>
</dbReference>
<feature type="compositionally biased region" description="Basic and acidic residues" evidence="2">
    <location>
        <begin position="328"/>
        <end position="337"/>
    </location>
</feature>
<dbReference type="Pfam" id="PF02481">
    <property type="entry name" value="DNA_processg_A"/>
    <property type="match status" value="1"/>
</dbReference>
<dbReference type="SUPFAM" id="SSF102405">
    <property type="entry name" value="MCP/YpsA-like"/>
    <property type="match status" value="1"/>
</dbReference>
<dbReference type="Gene3D" id="3.40.50.450">
    <property type="match status" value="1"/>
</dbReference>
<dbReference type="EMBL" id="SMZO01000003">
    <property type="protein sequence ID" value="TDL91154.1"/>
    <property type="molecule type" value="Genomic_DNA"/>
</dbReference>
<feature type="region of interest" description="Disordered" evidence="2">
    <location>
        <begin position="302"/>
        <end position="356"/>
    </location>
</feature>
<dbReference type="InterPro" id="IPR057666">
    <property type="entry name" value="DrpA_SLOG"/>
</dbReference>
<dbReference type="PANTHER" id="PTHR43022">
    <property type="entry name" value="PROTEIN SMF"/>
    <property type="match status" value="1"/>
</dbReference>